<dbReference type="Gene3D" id="3.30.750.24">
    <property type="entry name" value="STAS domain"/>
    <property type="match status" value="1"/>
</dbReference>
<evidence type="ECO:0000256" key="2">
    <source>
        <dbReference type="ARBA" id="ARBA00022692"/>
    </source>
</evidence>
<dbReference type="SUPFAM" id="SSF52091">
    <property type="entry name" value="SpoIIaa-like"/>
    <property type="match status" value="1"/>
</dbReference>
<dbReference type="Pfam" id="PF00916">
    <property type="entry name" value="Sulfate_transp"/>
    <property type="match status" value="1"/>
</dbReference>
<name>A0A7L4FWI4_9COLU</name>
<feature type="non-terminal residue" evidence="7">
    <location>
        <position position="797"/>
    </location>
</feature>
<evidence type="ECO:0000256" key="1">
    <source>
        <dbReference type="ARBA" id="ARBA00004141"/>
    </source>
</evidence>
<gene>
    <name evidence="7" type="primary">Slc26a9</name>
    <name evidence="7" type="ORF">ALOBEC_R03433</name>
</gene>
<proteinExistence type="predicted"/>
<feature type="transmembrane region" description="Helical" evidence="5">
    <location>
        <begin position="333"/>
        <end position="351"/>
    </location>
</feature>
<dbReference type="PANTHER" id="PTHR11814">
    <property type="entry name" value="SULFATE TRANSPORTER"/>
    <property type="match status" value="1"/>
</dbReference>
<dbReference type="Proteomes" id="UP000541332">
    <property type="component" value="Unassembled WGS sequence"/>
</dbReference>
<feature type="transmembrane region" description="Helical" evidence="5">
    <location>
        <begin position="219"/>
        <end position="242"/>
    </location>
</feature>
<dbReference type="PROSITE" id="PS50801">
    <property type="entry name" value="STAS"/>
    <property type="match status" value="1"/>
</dbReference>
<evidence type="ECO:0000313" key="7">
    <source>
        <dbReference type="EMBL" id="NXW91246.1"/>
    </source>
</evidence>
<evidence type="ECO:0000313" key="8">
    <source>
        <dbReference type="Proteomes" id="UP000541332"/>
    </source>
</evidence>
<dbReference type="AlphaFoldDB" id="A0A7L4FWI4"/>
<feature type="transmembrane region" description="Helical" evidence="5">
    <location>
        <begin position="172"/>
        <end position="199"/>
    </location>
</feature>
<sequence length="797" mass="87124">MSHARPRYVIERPAYSVCLFDEEFEKKSRSYPVGEKLKNLFRCSASRFKVILYSLFPILVWLPKYKIKDYVLPDVLGGLSAGTIQVPQGMAFALLANLPPVNGLYSSFFPLVTYFFLGGIRQMVPGTFAVISIIVGNVCHELAPESDFEYFNQTTNEMNVNTTALEAARLEISATLACLTAIIQLCLGFVQFGFVAIYLSESFIRGFMTAAGLQILISVLKYVFGLTVPSYTGPLAIVYTFIDICKGLPKTNVASLVYALVSAVLLIIVKELNLKYMNKIRMPIPMEIIIVIVATAISGGFNMPEKYGMPVVGMIGMGFPAPTLPLVNKWKDMIGTAFSLAIVGYVINLAMGRTLAAKHGYDVDPNQVTLGLVGRGPGPFPLLSGVKGKACCVVGKVASFFVALVVMVTMLALGIYLEPLPKSVLGALIAVNLKNSLKQLADPFYLWKKSKLDCLVWLVSFLSAFFLSLPYGVAVGVGFSVLVVVFHTQFRNGSALGQVISTDIYKNPKDYNKVYELNGIKIVTYCSPLYFANSEIFREKIIAKTGVDPGKVYLARKKYVKQQEKGTAQPPTQLPKFLLSQNKTLSLQELQKDFESASPTDTNNNQTTANGASISYVTFRPPANGAGQVHTSSELGSTSTLQGSTFGVTPMANVDPVMTAPPYISFHTIILDMSGVCFVDLMGTKALGKLCSSYQKIGIKVFLANVHAQVYNDISTGGVFEEGGLDRSHIFLTIHDAVLFALANIREIVHLPISEERPHQTELSISDESVDESSAEFKNLEEEMFGSMFHSETQTAL</sequence>
<feature type="transmembrane region" description="Helical" evidence="5">
    <location>
        <begin position="397"/>
        <end position="417"/>
    </location>
</feature>
<feature type="transmembrane region" description="Helical" evidence="5">
    <location>
        <begin position="254"/>
        <end position="272"/>
    </location>
</feature>
<feature type="transmembrane region" description="Helical" evidence="5">
    <location>
        <begin position="108"/>
        <end position="135"/>
    </location>
</feature>
<protein>
    <submittedName>
        <fullName evidence="7">S26A9 protein</fullName>
    </submittedName>
</protein>
<reference evidence="7 8" key="1">
    <citation type="submission" date="2020-02" db="EMBL/GenBank/DDBJ databases">
        <title>Bird 10,000 Genomes (B10K) Project - Family phase.</title>
        <authorList>
            <person name="Zhang G."/>
        </authorList>
    </citation>
    <scope>NUCLEOTIDE SEQUENCE [LARGE SCALE GENOMIC DNA]</scope>
    <source>
        <strain evidence="7">B10K-DU-006-06</strain>
    </source>
</reference>
<comment type="caution">
    <text evidence="7">The sequence shown here is derived from an EMBL/GenBank/DDBJ whole genome shotgun (WGS) entry which is preliminary data.</text>
</comment>
<feature type="non-terminal residue" evidence="7">
    <location>
        <position position="1"/>
    </location>
</feature>
<dbReference type="OrthoDB" id="288203at2759"/>
<evidence type="ECO:0000256" key="4">
    <source>
        <dbReference type="ARBA" id="ARBA00023136"/>
    </source>
</evidence>
<dbReference type="InterPro" id="IPR002645">
    <property type="entry name" value="STAS_dom"/>
</dbReference>
<organism evidence="7 8">
    <name type="scientific">Pampusana beccarii</name>
    <name type="common">Western bronze ground-dove</name>
    <dbReference type="NCBI Taxonomy" id="2953425"/>
    <lineage>
        <taxon>Eukaryota</taxon>
        <taxon>Metazoa</taxon>
        <taxon>Chordata</taxon>
        <taxon>Craniata</taxon>
        <taxon>Vertebrata</taxon>
        <taxon>Euteleostomi</taxon>
        <taxon>Archelosauria</taxon>
        <taxon>Archosauria</taxon>
        <taxon>Dinosauria</taxon>
        <taxon>Saurischia</taxon>
        <taxon>Theropoda</taxon>
        <taxon>Coelurosauria</taxon>
        <taxon>Aves</taxon>
        <taxon>Neognathae</taxon>
        <taxon>Neoaves</taxon>
        <taxon>Columbimorphae</taxon>
        <taxon>Columbiformes</taxon>
        <taxon>Columbidae</taxon>
        <taxon>Pampusana</taxon>
    </lineage>
</organism>
<keyword evidence="3 5" id="KW-1133">Transmembrane helix</keyword>
<keyword evidence="8" id="KW-1185">Reference proteome</keyword>
<dbReference type="EMBL" id="VWYH01007986">
    <property type="protein sequence ID" value="NXW91246.1"/>
    <property type="molecule type" value="Genomic_DNA"/>
</dbReference>
<feature type="domain" description="STAS" evidence="6">
    <location>
        <begin position="510"/>
        <end position="741"/>
    </location>
</feature>
<feature type="transmembrane region" description="Helical" evidence="5">
    <location>
        <begin position="455"/>
        <end position="486"/>
    </location>
</feature>
<comment type="subcellular location">
    <subcellularLocation>
        <location evidence="1">Membrane</location>
        <topology evidence="1">Multi-pass membrane protein</topology>
    </subcellularLocation>
</comment>
<evidence type="ECO:0000259" key="6">
    <source>
        <dbReference type="PROSITE" id="PS50801"/>
    </source>
</evidence>
<dbReference type="GO" id="GO:0055085">
    <property type="term" value="P:transmembrane transport"/>
    <property type="evidence" value="ECO:0007669"/>
    <property type="project" value="InterPro"/>
</dbReference>
<feature type="transmembrane region" description="Helical" evidence="5">
    <location>
        <begin position="284"/>
        <end position="301"/>
    </location>
</feature>
<dbReference type="CDD" id="cd07042">
    <property type="entry name" value="STAS_SulP_like_sulfate_transporter"/>
    <property type="match status" value="1"/>
</dbReference>
<accession>A0A7L4FWI4</accession>
<dbReference type="InterPro" id="IPR011547">
    <property type="entry name" value="SLC26A/SulP_dom"/>
</dbReference>
<dbReference type="GO" id="GO:0016020">
    <property type="term" value="C:membrane"/>
    <property type="evidence" value="ECO:0007669"/>
    <property type="project" value="UniProtKB-SubCell"/>
</dbReference>
<keyword evidence="2 5" id="KW-0812">Transmembrane</keyword>
<evidence type="ECO:0000256" key="5">
    <source>
        <dbReference type="SAM" id="Phobius"/>
    </source>
</evidence>
<keyword evidence="4 5" id="KW-0472">Membrane</keyword>
<evidence type="ECO:0000256" key="3">
    <source>
        <dbReference type="ARBA" id="ARBA00022989"/>
    </source>
</evidence>
<dbReference type="Pfam" id="PF01740">
    <property type="entry name" value="STAS"/>
    <property type="match status" value="1"/>
</dbReference>
<dbReference type="InterPro" id="IPR001902">
    <property type="entry name" value="SLC26A/SulP_fam"/>
</dbReference>
<dbReference type="InterPro" id="IPR036513">
    <property type="entry name" value="STAS_dom_sf"/>
</dbReference>